<evidence type="ECO:0000313" key="4">
    <source>
        <dbReference type="Proteomes" id="UP000390335"/>
    </source>
</evidence>
<proteinExistence type="predicted"/>
<keyword evidence="4" id="KW-1185">Reference proteome</keyword>
<protein>
    <recommendedName>
        <fullName evidence="5">Glycosyltransferase</fullName>
    </recommendedName>
</protein>
<reference evidence="3 4" key="1">
    <citation type="journal article" date="2020" name="Genome Biol. Evol.">
        <title>Rhizobium dioscoreae sp. nov., a plant growth-promoting bacterium isolated from yam (Dioscorea species).</title>
        <authorList>
            <person name="Ouyabe M."/>
            <person name="Tanaka N."/>
            <person name="Shiwa Y."/>
            <person name="Fujita N."/>
            <person name="Kikuno H."/>
            <person name="Babil P."/>
            <person name="Shiwachi H."/>
        </authorList>
    </citation>
    <scope>NUCLEOTIDE SEQUENCE [LARGE SCALE GENOMIC DNA]</scope>
    <source>
        <strain evidence="3 4">S-93</strain>
    </source>
</reference>
<dbReference type="Proteomes" id="UP000390335">
    <property type="component" value="Unassembled WGS sequence"/>
</dbReference>
<dbReference type="Pfam" id="PF00534">
    <property type="entry name" value="Glycos_transf_1"/>
    <property type="match status" value="1"/>
</dbReference>
<evidence type="ECO:0000313" key="3">
    <source>
        <dbReference type="EMBL" id="GES51219.1"/>
    </source>
</evidence>
<dbReference type="InterPro" id="IPR028098">
    <property type="entry name" value="Glyco_trans_4-like_N"/>
</dbReference>
<dbReference type="PANTHER" id="PTHR12526">
    <property type="entry name" value="GLYCOSYLTRANSFERASE"/>
    <property type="match status" value="1"/>
</dbReference>
<dbReference type="InterPro" id="IPR001296">
    <property type="entry name" value="Glyco_trans_1"/>
</dbReference>
<dbReference type="CDD" id="cd03801">
    <property type="entry name" value="GT4_PimA-like"/>
    <property type="match status" value="1"/>
</dbReference>
<evidence type="ECO:0000259" key="1">
    <source>
        <dbReference type="Pfam" id="PF00534"/>
    </source>
</evidence>
<dbReference type="RefSeq" id="WP_113353262.1">
    <property type="nucleotide sequence ID" value="NZ_BLAI01000001.1"/>
</dbReference>
<sequence length="409" mass="45033">MRGDQTSKVIALFPWGDVIEEFLDPIGLELQDFVERMTGGWLFGYAAALGSAGHKPIIVCASERVNRIECYEHPGPGTPIWVAPAKRPRQGHSPAAYSLRRWSATPLSAFREILCRSKCDLLLAQEYEYTRFDALAWLARGLDLPLYATFQGGDRTLSWVEAAARRLSLRACRGLIVASSAERERLARAYPRIAPNIANIPNPLATQEWYAMDRGEARANLGLPRDCFIVVNHGRIDIRRKGLDVLLKAWERFAGVSACRLVIIGSGQDNDAFAKLVRASELANVQWLSGYMTDRTLIRRWLSAADVYVTASRIEGMPVAPLEAMACGLPVIASDAQGLPDILIDGEASGGLMVAQEQPDEIASALARLKDDEALRARLGAAARRRVMEKFSIEAVGAALDEFLTTARR</sequence>
<dbReference type="SUPFAM" id="SSF53756">
    <property type="entry name" value="UDP-Glycosyltransferase/glycogen phosphorylase"/>
    <property type="match status" value="1"/>
</dbReference>
<evidence type="ECO:0008006" key="5">
    <source>
        <dbReference type="Google" id="ProtNLM"/>
    </source>
</evidence>
<gene>
    <name evidence="3" type="ORF">RsS93_38330</name>
</gene>
<accession>A0ABQ0Z7E8</accession>
<organism evidence="3 4">
    <name type="scientific">Rhizobium dioscoreae</name>
    <dbReference type="NCBI Taxonomy" id="2653122"/>
    <lineage>
        <taxon>Bacteria</taxon>
        <taxon>Pseudomonadati</taxon>
        <taxon>Pseudomonadota</taxon>
        <taxon>Alphaproteobacteria</taxon>
        <taxon>Hyphomicrobiales</taxon>
        <taxon>Rhizobiaceae</taxon>
        <taxon>Rhizobium/Agrobacterium group</taxon>
        <taxon>Rhizobium</taxon>
    </lineage>
</organism>
<dbReference type="Pfam" id="PF13439">
    <property type="entry name" value="Glyco_transf_4"/>
    <property type="match status" value="1"/>
</dbReference>
<feature type="domain" description="Glycosyl transferase family 1" evidence="1">
    <location>
        <begin position="214"/>
        <end position="386"/>
    </location>
</feature>
<name>A0ABQ0Z7E8_9HYPH</name>
<comment type="caution">
    <text evidence="3">The sequence shown here is derived from an EMBL/GenBank/DDBJ whole genome shotgun (WGS) entry which is preliminary data.</text>
</comment>
<evidence type="ECO:0000259" key="2">
    <source>
        <dbReference type="Pfam" id="PF13439"/>
    </source>
</evidence>
<dbReference type="Gene3D" id="3.40.50.2000">
    <property type="entry name" value="Glycogen Phosphorylase B"/>
    <property type="match status" value="2"/>
</dbReference>
<dbReference type="EMBL" id="BLAJ01000004">
    <property type="protein sequence ID" value="GES51219.1"/>
    <property type="molecule type" value="Genomic_DNA"/>
</dbReference>
<feature type="domain" description="Glycosyltransferase subfamily 4-like N-terminal" evidence="2">
    <location>
        <begin position="46"/>
        <end position="206"/>
    </location>
</feature>